<evidence type="ECO:0000313" key="1">
    <source>
        <dbReference type="EMBL" id="KAG5594652.1"/>
    </source>
</evidence>
<dbReference type="Proteomes" id="UP000824120">
    <property type="component" value="Chromosome 7"/>
</dbReference>
<dbReference type="AlphaFoldDB" id="A0A9J5Y5Z8"/>
<reference evidence="1 2" key="1">
    <citation type="submission" date="2020-09" db="EMBL/GenBank/DDBJ databases">
        <title>De no assembly of potato wild relative species, Solanum commersonii.</title>
        <authorList>
            <person name="Cho K."/>
        </authorList>
    </citation>
    <scope>NUCLEOTIDE SEQUENCE [LARGE SCALE GENOMIC DNA]</scope>
    <source>
        <strain evidence="1">LZ3.2</strain>
        <tissue evidence="1">Leaf</tissue>
    </source>
</reference>
<sequence>MSITSPLCNLISCVGVPFFRKTNVEVTPTSSTNILRIEAKYTRDKVECRRAALVDTSTAVDVDMLEADTAPPTQVSEPLGTPSTTFIVPAAFRSPLT</sequence>
<evidence type="ECO:0000313" key="2">
    <source>
        <dbReference type="Proteomes" id="UP000824120"/>
    </source>
</evidence>
<accession>A0A9J5Y5Z8</accession>
<keyword evidence="2" id="KW-1185">Reference proteome</keyword>
<gene>
    <name evidence="1" type="ORF">H5410_035884</name>
</gene>
<dbReference type="EMBL" id="JACXVP010000007">
    <property type="protein sequence ID" value="KAG5594652.1"/>
    <property type="molecule type" value="Genomic_DNA"/>
</dbReference>
<organism evidence="1 2">
    <name type="scientific">Solanum commersonii</name>
    <name type="common">Commerson's wild potato</name>
    <name type="synonym">Commerson's nightshade</name>
    <dbReference type="NCBI Taxonomy" id="4109"/>
    <lineage>
        <taxon>Eukaryota</taxon>
        <taxon>Viridiplantae</taxon>
        <taxon>Streptophyta</taxon>
        <taxon>Embryophyta</taxon>
        <taxon>Tracheophyta</taxon>
        <taxon>Spermatophyta</taxon>
        <taxon>Magnoliopsida</taxon>
        <taxon>eudicotyledons</taxon>
        <taxon>Gunneridae</taxon>
        <taxon>Pentapetalae</taxon>
        <taxon>asterids</taxon>
        <taxon>lamiids</taxon>
        <taxon>Solanales</taxon>
        <taxon>Solanaceae</taxon>
        <taxon>Solanoideae</taxon>
        <taxon>Solaneae</taxon>
        <taxon>Solanum</taxon>
    </lineage>
</organism>
<protein>
    <submittedName>
        <fullName evidence="1">Uncharacterized protein</fullName>
    </submittedName>
</protein>
<proteinExistence type="predicted"/>
<name>A0A9J5Y5Z8_SOLCO</name>
<comment type="caution">
    <text evidence="1">The sequence shown here is derived from an EMBL/GenBank/DDBJ whole genome shotgun (WGS) entry which is preliminary data.</text>
</comment>